<evidence type="ECO:0000313" key="6">
    <source>
        <dbReference type="Proteomes" id="UP000623129"/>
    </source>
</evidence>
<dbReference type="SMART" id="SM00360">
    <property type="entry name" value="RRM"/>
    <property type="match status" value="2"/>
</dbReference>
<keyword evidence="1 2" id="KW-0694">RNA-binding</keyword>
<evidence type="ECO:0000259" key="4">
    <source>
        <dbReference type="PROSITE" id="PS50102"/>
    </source>
</evidence>
<organism evidence="5 6">
    <name type="scientific">Carex littledalei</name>
    <dbReference type="NCBI Taxonomy" id="544730"/>
    <lineage>
        <taxon>Eukaryota</taxon>
        <taxon>Viridiplantae</taxon>
        <taxon>Streptophyta</taxon>
        <taxon>Embryophyta</taxon>
        <taxon>Tracheophyta</taxon>
        <taxon>Spermatophyta</taxon>
        <taxon>Magnoliopsida</taxon>
        <taxon>Liliopsida</taxon>
        <taxon>Poales</taxon>
        <taxon>Cyperaceae</taxon>
        <taxon>Cyperoideae</taxon>
        <taxon>Cariceae</taxon>
        <taxon>Carex</taxon>
        <taxon>Carex subgen. Euthyceras</taxon>
    </lineage>
</organism>
<dbReference type="AlphaFoldDB" id="A0A833VMY4"/>
<comment type="caution">
    <text evidence="5">The sequence shown here is derived from an EMBL/GenBank/DDBJ whole genome shotgun (WGS) entry which is preliminary data.</text>
</comment>
<keyword evidence="6" id="KW-1185">Reference proteome</keyword>
<dbReference type="OrthoDB" id="1875751at2759"/>
<dbReference type="PANTHER" id="PTHR48024:SF9">
    <property type="entry name" value="UBP1-ASSOCIATED PROTEINS 1A-RELATED"/>
    <property type="match status" value="1"/>
</dbReference>
<feature type="domain" description="RRM" evidence="4">
    <location>
        <begin position="232"/>
        <end position="308"/>
    </location>
</feature>
<accession>A0A833VMY4</accession>
<feature type="region of interest" description="Disordered" evidence="3">
    <location>
        <begin position="1"/>
        <end position="88"/>
    </location>
</feature>
<dbReference type="PROSITE" id="PS50102">
    <property type="entry name" value="RRM"/>
    <property type="match status" value="2"/>
</dbReference>
<dbReference type="InterPro" id="IPR050886">
    <property type="entry name" value="RNA-binding_reg"/>
</dbReference>
<sequence>MAKKRKLAGGASTPAAQQPAIKTEHKEEPVEEAEPSVPVKQEPVEAEENNEETNDDSAVAQVKEEGAEEEEEEEAEAEAEAEDEENSPASIQNILEAFPKDQLVELLRDAAMTHRSVLDQVRQAADVDPAQRKVFVHGLGWDTTNEVLTASFSSFGEIEDLKVVMDKNTGKCKGYGFVLFRRRSGAKNALKEPQKKIGNRMAACQLASLGPVPTSAPAPTGQSLSVSEYTQRKIFVSNVGPDVDPQKLLQFFAKFGEIEEGPLGLDKATGKPKGFALFVYKSVESAKRALAEPHKKFEGEMLHCQRAIDGPRPGKPGFTKNLGPGFQGRNNPNQVYGGGVPGAQVVAPAGLPGPGKGHLIAPAGPTVQVPAPAVAAPGLNPALGQALTAFLATQLGALGQGGAAGGPPQGYGYGAPGGPYGGPPQGPGRGGGGYMGGI</sequence>
<evidence type="ECO:0000256" key="1">
    <source>
        <dbReference type="ARBA" id="ARBA00022884"/>
    </source>
</evidence>
<evidence type="ECO:0000256" key="3">
    <source>
        <dbReference type="SAM" id="MobiDB-lite"/>
    </source>
</evidence>
<evidence type="ECO:0000256" key="2">
    <source>
        <dbReference type="PROSITE-ProRule" id="PRU00176"/>
    </source>
</evidence>
<feature type="compositionally biased region" description="Acidic residues" evidence="3">
    <location>
        <begin position="66"/>
        <end position="86"/>
    </location>
</feature>
<feature type="region of interest" description="Disordered" evidence="3">
    <location>
        <begin position="414"/>
        <end position="438"/>
    </location>
</feature>
<reference evidence="5" key="1">
    <citation type="submission" date="2020-01" db="EMBL/GenBank/DDBJ databases">
        <title>Genome sequence of Kobresia littledalei, the first chromosome-level genome in the family Cyperaceae.</title>
        <authorList>
            <person name="Qu G."/>
        </authorList>
    </citation>
    <scope>NUCLEOTIDE SEQUENCE</scope>
    <source>
        <strain evidence="5">C.B.Clarke</strain>
        <tissue evidence="5">Leaf</tissue>
    </source>
</reference>
<protein>
    <recommendedName>
        <fullName evidence="4">RRM domain-containing protein</fullName>
    </recommendedName>
</protein>
<feature type="domain" description="RRM" evidence="4">
    <location>
        <begin position="132"/>
        <end position="231"/>
    </location>
</feature>
<dbReference type="Proteomes" id="UP000623129">
    <property type="component" value="Unassembled WGS sequence"/>
</dbReference>
<dbReference type="Pfam" id="PF00076">
    <property type="entry name" value="RRM_1"/>
    <property type="match status" value="2"/>
</dbReference>
<dbReference type="InterPro" id="IPR000504">
    <property type="entry name" value="RRM_dom"/>
</dbReference>
<gene>
    <name evidence="5" type="ORF">FCM35_KLT01261</name>
</gene>
<feature type="compositionally biased region" description="Acidic residues" evidence="3">
    <location>
        <begin position="44"/>
        <end position="55"/>
    </location>
</feature>
<dbReference type="GO" id="GO:0003723">
    <property type="term" value="F:RNA binding"/>
    <property type="evidence" value="ECO:0007669"/>
    <property type="project" value="UniProtKB-UniRule"/>
</dbReference>
<evidence type="ECO:0000313" key="5">
    <source>
        <dbReference type="EMBL" id="KAF3333570.1"/>
    </source>
</evidence>
<dbReference type="InterPro" id="IPR035979">
    <property type="entry name" value="RBD_domain_sf"/>
</dbReference>
<dbReference type="SUPFAM" id="SSF54928">
    <property type="entry name" value="RNA-binding domain, RBD"/>
    <property type="match status" value="2"/>
</dbReference>
<feature type="compositionally biased region" description="Gly residues" evidence="3">
    <location>
        <begin position="427"/>
        <end position="438"/>
    </location>
</feature>
<dbReference type="PANTHER" id="PTHR48024">
    <property type="entry name" value="GEO13361P1-RELATED"/>
    <property type="match status" value="1"/>
</dbReference>
<dbReference type="Gene3D" id="3.30.70.330">
    <property type="match status" value="2"/>
</dbReference>
<dbReference type="EMBL" id="SWLB01000010">
    <property type="protein sequence ID" value="KAF3333570.1"/>
    <property type="molecule type" value="Genomic_DNA"/>
</dbReference>
<dbReference type="InterPro" id="IPR012677">
    <property type="entry name" value="Nucleotide-bd_a/b_plait_sf"/>
</dbReference>
<dbReference type="GO" id="GO:0005634">
    <property type="term" value="C:nucleus"/>
    <property type="evidence" value="ECO:0007669"/>
    <property type="project" value="TreeGrafter"/>
</dbReference>
<proteinExistence type="predicted"/>
<name>A0A833VMY4_9POAL</name>